<dbReference type="InterPro" id="IPR003593">
    <property type="entry name" value="AAA+_ATPase"/>
</dbReference>
<name>A0A1R0H2X8_9FUNG</name>
<dbReference type="SUPFAM" id="SSF52540">
    <property type="entry name" value="P-loop containing nucleoside triphosphate hydrolases"/>
    <property type="match status" value="1"/>
</dbReference>
<dbReference type="InterPro" id="IPR050835">
    <property type="entry name" value="ABC_transporter_sub-D"/>
</dbReference>
<dbReference type="SMART" id="SM00382">
    <property type="entry name" value="AAA"/>
    <property type="match status" value="1"/>
</dbReference>
<evidence type="ECO:0000256" key="2">
    <source>
        <dbReference type="ARBA" id="ARBA00022448"/>
    </source>
</evidence>
<keyword evidence="3" id="KW-0812">Transmembrane</keyword>
<proteinExistence type="inferred from homology"/>
<comment type="caution">
    <text evidence="9">The sequence shown here is derived from an EMBL/GenBank/DDBJ whole genome shotgun (WGS) entry which is preliminary data.</text>
</comment>
<dbReference type="GO" id="GO:0140359">
    <property type="term" value="F:ABC-type transporter activity"/>
    <property type="evidence" value="ECO:0007669"/>
    <property type="project" value="InterPro"/>
</dbReference>
<dbReference type="PROSITE" id="PS50893">
    <property type="entry name" value="ABC_TRANSPORTER_2"/>
    <property type="match status" value="1"/>
</dbReference>
<keyword evidence="5 9" id="KW-0067">ATP-binding</keyword>
<dbReference type="InterPro" id="IPR003439">
    <property type="entry name" value="ABC_transporter-like_ATP-bd"/>
</dbReference>
<keyword evidence="2" id="KW-0813">Transport</keyword>
<keyword evidence="6" id="KW-1133">Transmembrane helix</keyword>
<dbReference type="Pfam" id="PF06472">
    <property type="entry name" value="ABC_membrane_2"/>
    <property type="match status" value="1"/>
</dbReference>
<accession>A0A1R0H2X8</accession>
<dbReference type="AlphaFoldDB" id="A0A1R0H2X8"/>
<dbReference type="GO" id="GO:0006635">
    <property type="term" value="P:fatty acid beta-oxidation"/>
    <property type="evidence" value="ECO:0007669"/>
    <property type="project" value="TreeGrafter"/>
</dbReference>
<dbReference type="InterPro" id="IPR011527">
    <property type="entry name" value="ABC1_TM_dom"/>
</dbReference>
<feature type="domain" description="ABC transporter" evidence="8">
    <location>
        <begin position="325"/>
        <end position="558"/>
    </location>
</feature>
<dbReference type="InterPro" id="IPR027417">
    <property type="entry name" value="P-loop_NTPase"/>
</dbReference>
<gene>
    <name evidence="9" type="ORF">AYI68_g2352</name>
</gene>
<protein>
    <submittedName>
        <fullName evidence="9">ATP-binding cassette sub-family D member 3</fullName>
    </submittedName>
</protein>
<dbReference type="GO" id="GO:0005524">
    <property type="term" value="F:ATP binding"/>
    <property type="evidence" value="ECO:0007669"/>
    <property type="project" value="UniProtKB-KW"/>
</dbReference>
<evidence type="ECO:0000256" key="1">
    <source>
        <dbReference type="ARBA" id="ARBA00008575"/>
    </source>
</evidence>
<dbReference type="GO" id="GO:0007031">
    <property type="term" value="P:peroxisome organization"/>
    <property type="evidence" value="ECO:0007669"/>
    <property type="project" value="TreeGrafter"/>
</dbReference>
<evidence type="ECO:0000313" key="10">
    <source>
        <dbReference type="Proteomes" id="UP000187455"/>
    </source>
</evidence>
<dbReference type="PANTHER" id="PTHR11384">
    <property type="entry name" value="ATP-BINDING CASSETTE, SUB-FAMILY D MEMBER"/>
    <property type="match status" value="1"/>
</dbReference>
<keyword evidence="10" id="KW-1185">Reference proteome</keyword>
<organism evidence="9 10">
    <name type="scientific">Smittium mucronatum</name>
    <dbReference type="NCBI Taxonomy" id="133383"/>
    <lineage>
        <taxon>Eukaryota</taxon>
        <taxon>Fungi</taxon>
        <taxon>Fungi incertae sedis</taxon>
        <taxon>Zoopagomycota</taxon>
        <taxon>Kickxellomycotina</taxon>
        <taxon>Harpellomycetes</taxon>
        <taxon>Harpellales</taxon>
        <taxon>Legeriomycetaceae</taxon>
        <taxon>Smittium</taxon>
    </lineage>
</organism>
<dbReference type="Gene3D" id="3.40.50.300">
    <property type="entry name" value="P-loop containing nucleotide triphosphate hydrolases"/>
    <property type="match status" value="1"/>
</dbReference>
<dbReference type="STRING" id="133383.A0A1R0H2X8"/>
<evidence type="ECO:0000256" key="7">
    <source>
        <dbReference type="ARBA" id="ARBA00023136"/>
    </source>
</evidence>
<reference evidence="9 10" key="1">
    <citation type="journal article" date="2016" name="Mol. Biol. Evol.">
        <title>Genome-Wide Survey of Gut Fungi (Harpellales) Reveals the First Horizontally Transferred Ubiquitin Gene from a Mosquito Host.</title>
        <authorList>
            <person name="Wang Y."/>
            <person name="White M.M."/>
            <person name="Kvist S."/>
            <person name="Moncalvo J.M."/>
        </authorList>
    </citation>
    <scope>NUCLEOTIDE SEQUENCE [LARGE SCALE GENOMIC DNA]</scope>
    <source>
        <strain evidence="9 10">ALG-7-W6</strain>
    </source>
</reference>
<dbReference type="Proteomes" id="UP000187455">
    <property type="component" value="Unassembled WGS sequence"/>
</dbReference>
<evidence type="ECO:0000256" key="4">
    <source>
        <dbReference type="ARBA" id="ARBA00022741"/>
    </source>
</evidence>
<dbReference type="GO" id="GO:0042760">
    <property type="term" value="P:very long-chain fatty acid catabolic process"/>
    <property type="evidence" value="ECO:0007669"/>
    <property type="project" value="TreeGrafter"/>
</dbReference>
<keyword evidence="7" id="KW-0472">Membrane</keyword>
<dbReference type="GO" id="GO:0015910">
    <property type="term" value="P:long-chain fatty acid import into peroxisome"/>
    <property type="evidence" value="ECO:0007669"/>
    <property type="project" value="TreeGrafter"/>
</dbReference>
<keyword evidence="4" id="KW-0547">Nucleotide-binding</keyword>
<evidence type="ECO:0000256" key="5">
    <source>
        <dbReference type="ARBA" id="ARBA00022840"/>
    </source>
</evidence>
<dbReference type="GO" id="GO:0005778">
    <property type="term" value="C:peroxisomal membrane"/>
    <property type="evidence" value="ECO:0007669"/>
    <property type="project" value="TreeGrafter"/>
</dbReference>
<evidence type="ECO:0000256" key="3">
    <source>
        <dbReference type="ARBA" id="ARBA00022692"/>
    </source>
</evidence>
<evidence type="ECO:0000256" key="6">
    <source>
        <dbReference type="ARBA" id="ARBA00022989"/>
    </source>
</evidence>
<evidence type="ECO:0000313" key="9">
    <source>
        <dbReference type="EMBL" id="OLY83500.1"/>
    </source>
</evidence>
<sequence>MALFSHLILSIPLTYTKSLIHYLESILSSAIRSRLTNYIYELFLNNENITFKLAKMNRAYNNPDKVLKGDITKFCSALSLLLSSIVNPTIDLVALGTQINKNLGVNGSALIALFYTVSFLFLKKITPSFEKLIDTRDRIEKRYKLDYSHIAANSEEISFNSGEDFEKLSSSKSLHKLFKLSQSIIKMRFKYVIAENMVVKYIPPVIGYFLGSYPSFKDLGNLEANYSFSAIRMRNYSSNRWLMLYFIDAIGRLMYTPNRLMELSGSTDLIFSFLQTGHALRKDYYPEPFESSDDIANLNKDLTLAGARRVVYQNFNGIKLTCVPIILPSLNPYYSGKVLIQPLFWTVNPGENWLVKGPAGIGKSSLLKTISGLWPTFFGILKKPPSDDIMYIPSQSYMCMGSLRDQIIYPHGQSLMIKNGHTDDDLLEILKIVSLDYLPEKEGGLNSIKNWSNSLTDEESQKICMARLFYHRPKFAILDECTSAVSYSVEEIMYKHAKSIDITLITISNRNHLALYHDFVLRLGDSHLPPIPNSSVESLNNSLNYLGLRINPQPSTNKLYTIHEWSSDGLIGLDETEKTIRNKFSDIAPTTQLPTKLGVPWHTAKLNTAFLGHQKVQSSNYIPIENNLDEHLTNNEWSSDIIHISSISHISNSSTAKEDNFENNKAEIARLSRVLSERRHLYQMSRTRLSEINNALDKVILDQRTIDALE</sequence>
<dbReference type="EMBL" id="LSSL01000874">
    <property type="protein sequence ID" value="OLY83500.1"/>
    <property type="molecule type" value="Genomic_DNA"/>
</dbReference>
<dbReference type="PANTHER" id="PTHR11384:SF67">
    <property type="entry name" value="ATP-BINDING CASSETTE SUB-FAMILY D MEMBER 1"/>
    <property type="match status" value="1"/>
</dbReference>
<dbReference type="OrthoDB" id="422637at2759"/>
<dbReference type="GO" id="GO:0016887">
    <property type="term" value="F:ATP hydrolysis activity"/>
    <property type="evidence" value="ECO:0007669"/>
    <property type="project" value="InterPro"/>
</dbReference>
<dbReference type="GO" id="GO:0005324">
    <property type="term" value="F:long-chain fatty acid transmembrane transporter activity"/>
    <property type="evidence" value="ECO:0007669"/>
    <property type="project" value="TreeGrafter"/>
</dbReference>
<comment type="similarity">
    <text evidence="1">Belongs to the ABC transporter superfamily. ABCD family. Peroxisomal fatty acyl CoA transporter (TC 3.A.1.203) subfamily.</text>
</comment>
<evidence type="ECO:0000259" key="8">
    <source>
        <dbReference type="PROSITE" id="PS50893"/>
    </source>
</evidence>
<dbReference type="Pfam" id="PF00005">
    <property type="entry name" value="ABC_tran"/>
    <property type="match status" value="1"/>
</dbReference>